<feature type="binding site" evidence="9">
    <location>
        <position position="42"/>
    </location>
    <ligand>
        <name>ATP</name>
        <dbReference type="ChEBI" id="CHEBI:30616"/>
    </ligand>
</feature>
<dbReference type="InterPro" id="IPR008271">
    <property type="entry name" value="Ser/Thr_kinase_AS"/>
</dbReference>
<dbReference type="Gene3D" id="1.10.510.10">
    <property type="entry name" value="Transferase(Phosphotransferase) domain 1"/>
    <property type="match status" value="1"/>
</dbReference>
<keyword evidence="7 9" id="KW-0067">ATP-binding</keyword>
<evidence type="ECO:0000256" key="1">
    <source>
        <dbReference type="ARBA" id="ARBA00021644"/>
    </source>
</evidence>
<feature type="compositionally biased region" description="Polar residues" evidence="10">
    <location>
        <begin position="2076"/>
        <end position="2086"/>
    </location>
</feature>
<feature type="region of interest" description="Disordered" evidence="10">
    <location>
        <begin position="1610"/>
        <end position="1680"/>
    </location>
</feature>
<dbReference type="GO" id="GO:0005524">
    <property type="term" value="F:ATP binding"/>
    <property type="evidence" value="ECO:0007669"/>
    <property type="project" value="UniProtKB-UniRule"/>
</dbReference>
<evidence type="ECO:0000259" key="11">
    <source>
        <dbReference type="PROSITE" id="PS50011"/>
    </source>
</evidence>
<keyword evidence="2" id="KW-0723">Serine/threonine-protein kinase</keyword>
<dbReference type="Proteomes" id="UP001286313">
    <property type="component" value="Unassembled WGS sequence"/>
</dbReference>
<keyword evidence="3" id="KW-0808">Transferase</keyword>
<dbReference type="PROSITE" id="PS00108">
    <property type="entry name" value="PROTEIN_KINASE_ST"/>
    <property type="match status" value="1"/>
</dbReference>
<protein>
    <recommendedName>
        <fullName evidence="1">Serine/threonine-protein kinase ULK3</fullName>
    </recommendedName>
    <alternativeName>
        <fullName evidence="8">Unc-51-like kinase 3</fullName>
    </alternativeName>
</protein>
<dbReference type="SMART" id="SM00212">
    <property type="entry name" value="UBCc"/>
    <property type="match status" value="1"/>
</dbReference>
<evidence type="ECO:0000256" key="10">
    <source>
        <dbReference type="SAM" id="MobiDB-lite"/>
    </source>
</evidence>
<feature type="compositionally biased region" description="Basic and acidic residues" evidence="10">
    <location>
        <begin position="1373"/>
        <end position="1403"/>
    </location>
</feature>
<evidence type="ECO:0000256" key="9">
    <source>
        <dbReference type="PROSITE-ProRule" id="PRU10141"/>
    </source>
</evidence>
<feature type="compositionally biased region" description="Basic and acidic residues" evidence="10">
    <location>
        <begin position="1310"/>
        <end position="1349"/>
    </location>
</feature>
<dbReference type="InterPro" id="IPR011009">
    <property type="entry name" value="Kinase-like_dom_sf"/>
</dbReference>
<dbReference type="Gene3D" id="3.30.200.20">
    <property type="entry name" value="Phosphorylase Kinase, domain 1"/>
    <property type="match status" value="1"/>
</dbReference>
<dbReference type="InterPro" id="IPR017441">
    <property type="entry name" value="Protein_kinase_ATP_BS"/>
</dbReference>
<dbReference type="InterPro" id="IPR057733">
    <property type="entry name" value="UBE2O-like_SH3-B"/>
</dbReference>
<dbReference type="Pfam" id="PF23046">
    <property type="entry name" value="tSH3-B_UBE2O"/>
    <property type="match status" value="1"/>
</dbReference>
<reference evidence="13" key="1">
    <citation type="submission" date="2023-10" db="EMBL/GenBank/DDBJ databases">
        <title>Genome assemblies of two species of porcelain crab, Petrolisthes cinctipes and Petrolisthes manimaculis (Anomura: Porcellanidae).</title>
        <authorList>
            <person name="Angst P."/>
        </authorList>
    </citation>
    <scope>NUCLEOTIDE SEQUENCE</scope>
    <source>
        <strain evidence="13">PB745_01</strain>
        <tissue evidence="13">Gill</tissue>
    </source>
</reference>
<dbReference type="InterPro" id="IPR007330">
    <property type="entry name" value="MIT_dom"/>
</dbReference>
<dbReference type="PANTHER" id="PTHR46116:SF15">
    <property type="entry name" value="(E3-INDEPENDENT) E2 UBIQUITIN-CONJUGATING ENZYME"/>
    <property type="match status" value="1"/>
</dbReference>
<dbReference type="SMART" id="SM00220">
    <property type="entry name" value="S_TKc"/>
    <property type="match status" value="1"/>
</dbReference>
<feature type="compositionally biased region" description="Basic and acidic residues" evidence="10">
    <location>
        <begin position="455"/>
        <end position="518"/>
    </location>
</feature>
<evidence type="ECO:0000256" key="3">
    <source>
        <dbReference type="ARBA" id="ARBA00022679"/>
    </source>
</evidence>
<feature type="compositionally biased region" description="Polar residues" evidence="10">
    <location>
        <begin position="2056"/>
        <end position="2067"/>
    </location>
</feature>
<dbReference type="SUPFAM" id="SSF54495">
    <property type="entry name" value="UBC-like"/>
    <property type="match status" value="1"/>
</dbReference>
<dbReference type="FunFam" id="3.10.110.10:FF:000136">
    <property type="entry name" value="Predicted protein"/>
    <property type="match status" value="1"/>
</dbReference>
<dbReference type="Pfam" id="PF23044">
    <property type="entry name" value="SH3-C_UBE2O"/>
    <property type="match status" value="1"/>
</dbReference>
<dbReference type="CDD" id="cd14121">
    <property type="entry name" value="STKc_ULK3"/>
    <property type="match status" value="1"/>
</dbReference>
<dbReference type="PROSITE" id="PS50011">
    <property type="entry name" value="PROTEIN_KINASE_DOM"/>
    <property type="match status" value="1"/>
</dbReference>
<dbReference type="PROSITE" id="PS00107">
    <property type="entry name" value="PROTEIN_KINASE_ATP"/>
    <property type="match status" value="1"/>
</dbReference>
<dbReference type="InterPro" id="IPR000608">
    <property type="entry name" value="UBC"/>
</dbReference>
<dbReference type="PANTHER" id="PTHR46116">
    <property type="entry name" value="(E3-INDEPENDENT) E2 UBIQUITIN-CONJUGATING ENZYME"/>
    <property type="match status" value="1"/>
</dbReference>
<keyword evidence="5" id="KW-0418">Kinase</keyword>
<dbReference type="Pfam" id="PF23043">
    <property type="entry name" value="SH3-B_UBE2O"/>
    <property type="match status" value="1"/>
</dbReference>
<dbReference type="PROSITE" id="PS50127">
    <property type="entry name" value="UBC_2"/>
    <property type="match status" value="1"/>
</dbReference>
<dbReference type="InterPro" id="IPR057735">
    <property type="entry name" value="UBE2O-like_tSH3-B"/>
</dbReference>
<dbReference type="SMART" id="SM00745">
    <property type="entry name" value="MIT"/>
    <property type="match status" value="2"/>
</dbReference>
<dbReference type="Pfam" id="PF04212">
    <property type="entry name" value="MIT"/>
    <property type="match status" value="2"/>
</dbReference>
<evidence type="ECO:0000313" key="13">
    <source>
        <dbReference type="EMBL" id="KAK3887182.1"/>
    </source>
</evidence>
<dbReference type="Pfam" id="PF00069">
    <property type="entry name" value="Pkinase"/>
    <property type="match status" value="1"/>
</dbReference>
<dbReference type="Gene3D" id="1.20.58.80">
    <property type="entry name" value="Phosphotransferase system, lactose/cellobiose-type IIA subunit"/>
    <property type="match status" value="2"/>
</dbReference>
<dbReference type="InterPro" id="IPR000719">
    <property type="entry name" value="Prot_kinase_dom"/>
</dbReference>
<feature type="compositionally biased region" description="Basic and acidic residues" evidence="10">
    <location>
        <begin position="1477"/>
        <end position="1500"/>
    </location>
</feature>
<dbReference type="FunFam" id="3.30.200.20:FF:000042">
    <property type="entry name" value="Aurora kinase A"/>
    <property type="match status" value="1"/>
</dbReference>
<dbReference type="InterPro" id="IPR016135">
    <property type="entry name" value="UBQ-conjugating_enzyme/RWD"/>
</dbReference>
<dbReference type="SUPFAM" id="SSF56112">
    <property type="entry name" value="Protein kinase-like (PK-like)"/>
    <property type="match status" value="1"/>
</dbReference>
<dbReference type="EMBL" id="JAWQEG010000646">
    <property type="protein sequence ID" value="KAK3887182.1"/>
    <property type="molecule type" value="Genomic_DNA"/>
</dbReference>
<evidence type="ECO:0000256" key="4">
    <source>
        <dbReference type="ARBA" id="ARBA00022741"/>
    </source>
</evidence>
<feature type="domain" description="UBC core" evidence="12">
    <location>
        <begin position="1743"/>
        <end position="1903"/>
    </location>
</feature>
<dbReference type="CDD" id="cd23837">
    <property type="entry name" value="UBCc_UBE2O"/>
    <property type="match status" value="1"/>
</dbReference>
<evidence type="ECO:0000256" key="5">
    <source>
        <dbReference type="ARBA" id="ARBA00022777"/>
    </source>
</evidence>
<proteinExistence type="predicted"/>
<feature type="compositionally biased region" description="Low complexity" evidence="10">
    <location>
        <begin position="1405"/>
        <end position="1420"/>
    </location>
</feature>
<evidence type="ECO:0000256" key="6">
    <source>
        <dbReference type="ARBA" id="ARBA00022786"/>
    </source>
</evidence>
<dbReference type="SUPFAM" id="SSF116846">
    <property type="entry name" value="MIT domain"/>
    <property type="match status" value="2"/>
</dbReference>
<sequence>MSATGSPKIPDYIFAEKIGSGSYADVYKAYKKGKTREVVAIKCVLRSNLSSSALNNLESEIKILKKLKHEHIVDMQDFVWDDRYVYLIMEYCSGGDLSTFVRSRQRLPEAVCRRFLQQLASALKYMREQNVSHLDLKPSNILLKSRSHPVLKIGDFGLAQHMQEDDTNSTIKGSPLYMAPEIVLKHQYDAKVDIWSVGVILYECLFGKAPYSSKTLTELIEKIKKDKPIEVPYGTNISSDCRDLLQTCLERNVGKRIDFEAFFKHPFVDVEHAPCAESMVKAQQLLTIAVNFDENQDYEQAFKHYCQALQFLVPILHVERNASKRTTLRKKITEYMNRTEELQKMVNSDSIQNVRIPAFERQDSAGSRSNEYRGNREELLRLTGTTPQIKAAIEIAASGELYIQEGNISAAFEKYQLALGKLLGLMQREPKGRRKDLLREEVTRWMTQAEQLKEIMKSGNENDKVGECDKGEEQGEGDKEEGQGEGDKEEGQGECDKEEGQGEGDKEEGQGEGDKEEGQGEESNMAQEYQYFYEDEVYRFNKKGNLELGMVLENAEFVSSDEESDGDEEDKVTKGSIRVAWYPKGEEQVLPERKVGLADRSLMPGDVVRRLIRGKDTQRGYCRQVYVTSSVQVVGTNLVILNVDSNDLTPLEEFTTDIAVALDSWVGMVNMVKCRLVMQCPDGSRCIMSDGEALELDDVKDTRDRDSEFRRYDFYPGQQLVGCSRAFEDAEWLNRTREMEAALAKPHKSIKVTVEQVQVLQLGVRWQCRAFSNDPNVDKEQPKYFVQGEDLKRVKMLNVFEPCTLQLGDRNYYSSKEGDVIMTREQWRRLVAAQLTADHTNPCPLRPRPAKNKSKRKVRSVLAGTIEEVADQASAATTSQASAVKEGEVSGECEVVMGAEGGAAAVIIPQDLLHPHPHPQHPQHPHLDNCYSTMDSDGYIDLDTDDCSDTASISSGASTSSVGKRNKKGPALMTKMMKKRKLKRAKRKPTNEAATIKAGDQLVVETLMTTSKADVVWQDGSLERSILSTVLYPIHHLDDQEFFPGDFVVEQKDSLDPHEYGVVQRVDHGGRTSIVKWFRTYTAGSEPRPQLLNEQEMSVYDLRDHPDFRYRPGSVVIRVANFEEKQTCFTGQVLDNFPTGEVSVWWVDGQKSVCYPQDLYKVGEYDSDEGELWDDTASDESWETESEHSIIAEESESESEGLLKTRLVANIEKARIAMSRLEEIFTQNPALQTTAVMKQLLDCYKECRSMDKLMGTSFFHESNFQGLIEKVRERGRASTTQRMTEQIQRLFSSTSEAEGLSANLGGSGKSDNDKMDEVNGDDDGKSCKSDDNDNKNKPEVNGDDGKDVTEINGEDDNNTQQQQQQQQQLSKRKGNDSKNESKNDRTESKGGDKGSVVVDEHKSNRNNNRDNNSSNRSSSSSGGGVGVGNIETTDILTSKDAILSSSAMLSENLANLSMSQSKVNRSEKLLEGGGRGRGGELRHKRMSETDMTLHDKSYSDSRLKDSKSCNDLKVSCETSGVTEEIRTSHMCAQLCSLMKAQLLKTYEEVVFRFGGHFDMSLMQACQDADGTQVENRENALSDDKENIPVFDDIVNENTPVAKSVQEVVVEGGDESKVENIGENNSSNDMDAPRSSPSPTPSLLTNGNDSQATDRNLVVVELGGGGGDEPHTDAATAATDDDSTPCISAIIDAIIANNTPSTNVVVATSPDNIISPIEGFMVLEAAPDSHKFKLTMFQPTDPPHFYRTVRKEMKLLKTSLPPGIWVRGYEDRMDLYSVMIRGPERTPYEDGLFFFDFQLSADYPRAPPLCHYVTYCSDKLNPNLYEDGKVCVSLLGTWSGKGTEVWTSQSNLLQVIISIQGLILVSEPYFNEAGYERQKGTQQGRENSRMYNEMVVLKLIQAMAKVIQTPPDIFKNEIIHHFHKKALRQVQRLECWLEISENYNVCHPLSPTTPTTFREIHNSDVKVELPEFPLIPASKGFCITLRKTLQQFKVILKSVGVPMDGQGTAGGTCVGDGGTTTTTTTTTNQSVHQYNDMEAKTPTSSSVPHTPEKGNDSGINSTSTSTPHSTEKGYESGVNSTSSSAPLTTGKRNDSGVNSTSSTPHTTGKGNESGVISTSSAHHTTDIVNESGLNS</sequence>
<comment type="caution">
    <text evidence="13">The sequence shown here is derived from an EMBL/GenBank/DDBJ whole genome shotgun (WGS) entry which is preliminary data.</text>
</comment>
<feature type="domain" description="Protein kinase" evidence="11">
    <location>
        <begin position="12"/>
        <end position="268"/>
    </location>
</feature>
<dbReference type="FunFam" id="1.10.510.10:FF:000804">
    <property type="entry name" value="Blast:Serine/threonine-protein kinase ULK3"/>
    <property type="match status" value="1"/>
</dbReference>
<gene>
    <name evidence="13" type="ORF">Pcinc_008707</name>
</gene>
<feature type="region of interest" description="Disordered" evidence="10">
    <location>
        <begin position="1458"/>
        <end position="1500"/>
    </location>
</feature>
<dbReference type="Pfam" id="PF00179">
    <property type="entry name" value="UQ_con"/>
    <property type="match status" value="1"/>
</dbReference>
<keyword evidence="4 9" id="KW-0547">Nucleotide-binding</keyword>
<keyword evidence="14" id="KW-1185">Reference proteome</keyword>
<evidence type="ECO:0000256" key="8">
    <source>
        <dbReference type="ARBA" id="ARBA00032242"/>
    </source>
</evidence>
<organism evidence="13 14">
    <name type="scientific">Petrolisthes cinctipes</name>
    <name type="common">Flat porcelain crab</name>
    <dbReference type="NCBI Taxonomy" id="88211"/>
    <lineage>
        <taxon>Eukaryota</taxon>
        <taxon>Metazoa</taxon>
        <taxon>Ecdysozoa</taxon>
        <taxon>Arthropoda</taxon>
        <taxon>Crustacea</taxon>
        <taxon>Multicrustacea</taxon>
        <taxon>Malacostraca</taxon>
        <taxon>Eumalacostraca</taxon>
        <taxon>Eucarida</taxon>
        <taxon>Decapoda</taxon>
        <taxon>Pleocyemata</taxon>
        <taxon>Anomura</taxon>
        <taxon>Galatheoidea</taxon>
        <taxon>Porcellanidae</taxon>
        <taxon>Petrolisthes</taxon>
    </lineage>
</organism>
<keyword evidence="6" id="KW-0833">Ubl conjugation pathway</keyword>
<dbReference type="InterPro" id="IPR036181">
    <property type="entry name" value="MIT_dom_sf"/>
</dbReference>
<feature type="compositionally biased region" description="Low complexity" evidence="10">
    <location>
        <begin position="1632"/>
        <end position="1644"/>
    </location>
</feature>
<evidence type="ECO:0000259" key="12">
    <source>
        <dbReference type="PROSITE" id="PS50127"/>
    </source>
</evidence>
<dbReference type="InterPro" id="IPR057734">
    <property type="entry name" value="UBE2O-like_SH3-C"/>
</dbReference>
<feature type="compositionally biased region" description="Polar residues" evidence="10">
    <location>
        <begin position="2094"/>
        <end position="2134"/>
    </location>
</feature>
<feature type="region of interest" description="Disordered" evidence="10">
    <location>
        <begin position="2038"/>
        <end position="2134"/>
    </location>
</feature>
<accession>A0AAE1KX90</accession>
<feature type="region of interest" description="Disordered" evidence="10">
    <location>
        <begin position="455"/>
        <end position="523"/>
    </location>
</feature>
<name>A0AAE1KX90_PETCI</name>
<feature type="compositionally biased region" description="Polar residues" evidence="10">
    <location>
        <begin position="1277"/>
        <end position="1296"/>
    </location>
</feature>
<evidence type="ECO:0000256" key="7">
    <source>
        <dbReference type="ARBA" id="ARBA00022840"/>
    </source>
</evidence>
<dbReference type="Gene3D" id="3.10.110.10">
    <property type="entry name" value="Ubiquitin Conjugating Enzyme"/>
    <property type="match status" value="1"/>
</dbReference>
<evidence type="ECO:0000256" key="2">
    <source>
        <dbReference type="ARBA" id="ARBA00022527"/>
    </source>
</evidence>
<dbReference type="GO" id="GO:0004674">
    <property type="term" value="F:protein serine/threonine kinase activity"/>
    <property type="evidence" value="ECO:0007669"/>
    <property type="project" value="UniProtKB-KW"/>
</dbReference>
<evidence type="ECO:0000313" key="14">
    <source>
        <dbReference type="Proteomes" id="UP001286313"/>
    </source>
</evidence>
<dbReference type="GO" id="GO:0061631">
    <property type="term" value="F:ubiquitin conjugating enzyme activity"/>
    <property type="evidence" value="ECO:0007669"/>
    <property type="project" value="TreeGrafter"/>
</dbReference>
<feature type="region of interest" description="Disordered" evidence="10">
    <location>
        <begin position="1275"/>
        <end position="1426"/>
    </location>
</feature>